<feature type="region of interest" description="Disordered" evidence="1">
    <location>
        <begin position="169"/>
        <end position="243"/>
    </location>
</feature>
<protein>
    <submittedName>
        <fullName evidence="2">Uncharacterized protein</fullName>
    </submittedName>
</protein>
<feature type="compositionally biased region" description="Acidic residues" evidence="1">
    <location>
        <begin position="198"/>
        <end position="223"/>
    </location>
</feature>
<dbReference type="OrthoDB" id="1752117at2759"/>
<feature type="region of interest" description="Disordered" evidence="1">
    <location>
        <begin position="1"/>
        <end position="23"/>
    </location>
</feature>
<accession>A0A9Q1KVC8</accession>
<feature type="region of interest" description="Disordered" evidence="1">
    <location>
        <begin position="107"/>
        <end position="153"/>
    </location>
</feature>
<gene>
    <name evidence="2" type="ORF">Cgig2_033442</name>
</gene>
<proteinExistence type="predicted"/>
<dbReference type="PANTHER" id="PTHR34680:SF3">
    <property type="entry name" value="EXPRESSED PROTEIN"/>
    <property type="match status" value="1"/>
</dbReference>
<comment type="caution">
    <text evidence="2">The sequence shown here is derived from an EMBL/GenBank/DDBJ whole genome shotgun (WGS) entry which is preliminary data.</text>
</comment>
<evidence type="ECO:0000313" key="3">
    <source>
        <dbReference type="Proteomes" id="UP001153076"/>
    </source>
</evidence>
<reference evidence="2" key="1">
    <citation type="submission" date="2022-04" db="EMBL/GenBank/DDBJ databases">
        <title>Carnegiea gigantea Genome sequencing and assembly v2.</title>
        <authorList>
            <person name="Copetti D."/>
            <person name="Sanderson M.J."/>
            <person name="Burquez A."/>
            <person name="Wojciechowski M.F."/>
        </authorList>
    </citation>
    <scope>NUCLEOTIDE SEQUENCE</scope>
    <source>
        <strain evidence="2">SGP5-SGP5p</strain>
        <tissue evidence="2">Aerial part</tissue>
    </source>
</reference>
<dbReference type="AlphaFoldDB" id="A0A9Q1KVC8"/>
<feature type="compositionally biased region" description="Basic and acidic residues" evidence="1">
    <location>
        <begin position="169"/>
        <end position="181"/>
    </location>
</feature>
<keyword evidence="3" id="KW-1185">Reference proteome</keyword>
<feature type="compositionally biased region" description="Basic residues" evidence="1">
    <location>
        <begin position="228"/>
        <end position="243"/>
    </location>
</feature>
<name>A0A9Q1KVC8_9CARY</name>
<dbReference type="EMBL" id="JAKOGI010000017">
    <property type="protein sequence ID" value="KAJ8450248.1"/>
    <property type="molecule type" value="Genomic_DNA"/>
</dbReference>
<feature type="compositionally biased region" description="Low complexity" evidence="1">
    <location>
        <begin position="139"/>
        <end position="152"/>
    </location>
</feature>
<organism evidence="2 3">
    <name type="scientific">Carnegiea gigantea</name>
    <dbReference type="NCBI Taxonomy" id="171969"/>
    <lineage>
        <taxon>Eukaryota</taxon>
        <taxon>Viridiplantae</taxon>
        <taxon>Streptophyta</taxon>
        <taxon>Embryophyta</taxon>
        <taxon>Tracheophyta</taxon>
        <taxon>Spermatophyta</taxon>
        <taxon>Magnoliopsida</taxon>
        <taxon>eudicotyledons</taxon>
        <taxon>Gunneridae</taxon>
        <taxon>Pentapetalae</taxon>
        <taxon>Caryophyllales</taxon>
        <taxon>Cactineae</taxon>
        <taxon>Cactaceae</taxon>
        <taxon>Cactoideae</taxon>
        <taxon>Echinocereeae</taxon>
        <taxon>Carnegiea</taxon>
    </lineage>
</organism>
<evidence type="ECO:0000313" key="2">
    <source>
        <dbReference type="EMBL" id="KAJ8450248.1"/>
    </source>
</evidence>
<evidence type="ECO:0000256" key="1">
    <source>
        <dbReference type="SAM" id="MobiDB-lite"/>
    </source>
</evidence>
<dbReference type="Proteomes" id="UP001153076">
    <property type="component" value="Unassembled WGS sequence"/>
</dbReference>
<dbReference type="PANTHER" id="PTHR34680">
    <property type="entry name" value="EXPRESSED PROTEIN"/>
    <property type="match status" value="1"/>
</dbReference>
<feature type="compositionally biased region" description="Basic residues" evidence="1">
    <location>
        <begin position="182"/>
        <end position="191"/>
    </location>
</feature>
<sequence>MRIRKNSKLIHGGNTSVSSSSSPSSFLICQLNRSPWDVLDVFSLQGEWDASFESIPPSDSVRSGESMELSFEYVEKPPIPATATNERENGSIVESEAIKTPPISRHIDHHISASPHPPLPPKKAATTTPKRRGRPKKPATPAATATANNNNPYEFYYYSGFGPSWAKRRGGDRPFDDDSNSKNKKTKKKKEKEKEDDNGVDMVDEELDYIDDYDDDDDEEEDLYGGSKRARKPIKARSLKSLM</sequence>